<dbReference type="InterPro" id="IPR052337">
    <property type="entry name" value="SAT4-like"/>
</dbReference>
<evidence type="ECO:0000256" key="6">
    <source>
        <dbReference type="SAM" id="Phobius"/>
    </source>
</evidence>
<keyword evidence="3 6" id="KW-1133">Transmembrane helix</keyword>
<evidence type="ECO:0000313" key="9">
    <source>
        <dbReference type="Proteomes" id="UP000813444"/>
    </source>
</evidence>
<dbReference type="GO" id="GO:0016020">
    <property type="term" value="C:membrane"/>
    <property type="evidence" value="ECO:0007669"/>
    <property type="project" value="UniProtKB-SubCell"/>
</dbReference>
<reference evidence="8" key="1">
    <citation type="journal article" date="2021" name="Nat. Commun.">
        <title>Genetic determinants of endophytism in the Arabidopsis root mycobiome.</title>
        <authorList>
            <person name="Mesny F."/>
            <person name="Miyauchi S."/>
            <person name="Thiergart T."/>
            <person name="Pickel B."/>
            <person name="Atanasova L."/>
            <person name="Karlsson M."/>
            <person name="Huettel B."/>
            <person name="Barry K.W."/>
            <person name="Haridas S."/>
            <person name="Chen C."/>
            <person name="Bauer D."/>
            <person name="Andreopoulos W."/>
            <person name="Pangilinan J."/>
            <person name="LaButti K."/>
            <person name="Riley R."/>
            <person name="Lipzen A."/>
            <person name="Clum A."/>
            <person name="Drula E."/>
            <person name="Henrissat B."/>
            <person name="Kohler A."/>
            <person name="Grigoriev I.V."/>
            <person name="Martin F.M."/>
            <person name="Hacquard S."/>
        </authorList>
    </citation>
    <scope>NUCLEOTIDE SEQUENCE</scope>
    <source>
        <strain evidence="8">MPI-CAGE-CH-0235</strain>
    </source>
</reference>
<feature type="transmembrane region" description="Helical" evidence="6">
    <location>
        <begin position="180"/>
        <end position="199"/>
    </location>
</feature>
<dbReference type="AlphaFoldDB" id="A0A8K0SF14"/>
<keyword evidence="4 6" id="KW-0472">Membrane</keyword>
<comment type="subcellular location">
    <subcellularLocation>
        <location evidence="1">Membrane</location>
        <topology evidence="1">Multi-pass membrane protein</topology>
    </subcellularLocation>
</comment>
<organism evidence="8 9">
    <name type="scientific">Stachybotrys elegans</name>
    <dbReference type="NCBI Taxonomy" id="80388"/>
    <lineage>
        <taxon>Eukaryota</taxon>
        <taxon>Fungi</taxon>
        <taxon>Dikarya</taxon>
        <taxon>Ascomycota</taxon>
        <taxon>Pezizomycotina</taxon>
        <taxon>Sordariomycetes</taxon>
        <taxon>Hypocreomycetidae</taxon>
        <taxon>Hypocreales</taxon>
        <taxon>Stachybotryaceae</taxon>
        <taxon>Stachybotrys</taxon>
    </lineage>
</organism>
<dbReference type="OrthoDB" id="5429740at2759"/>
<name>A0A8K0SF14_9HYPO</name>
<feature type="transmembrane region" description="Helical" evidence="6">
    <location>
        <begin position="99"/>
        <end position="124"/>
    </location>
</feature>
<evidence type="ECO:0000256" key="3">
    <source>
        <dbReference type="ARBA" id="ARBA00022989"/>
    </source>
</evidence>
<feature type="transmembrane region" description="Helical" evidence="6">
    <location>
        <begin position="131"/>
        <end position="149"/>
    </location>
</feature>
<evidence type="ECO:0000256" key="4">
    <source>
        <dbReference type="ARBA" id="ARBA00023136"/>
    </source>
</evidence>
<evidence type="ECO:0000313" key="8">
    <source>
        <dbReference type="EMBL" id="KAH7302956.1"/>
    </source>
</evidence>
<dbReference type="Pfam" id="PF20684">
    <property type="entry name" value="Fung_rhodopsin"/>
    <property type="match status" value="1"/>
</dbReference>
<sequence length="224" mass="25218">MSSTNRSDFPPPENPGDPGRGPVIMAVTWTMLGFAIVVVVLRCYSRIRSRIFGADDWTMLIALAMQMGCQSCYTVAFHWGLGQHDRDPTYDPQLINIQMWNFIVVVSNLAASTMARISLTLLFLRLFGTKIWFEWFLTALVIGCTPVLWTQADPIQGLWDPFTPAHRRPPTVSRNIVDNIQALLTLSDLLYVLFTVIIISRLNVSLRRKVGLASMMALSLTTKL</sequence>
<gene>
    <name evidence="8" type="ORF">B0I35DRAFT_365752</name>
</gene>
<dbReference type="EMBL" id="JAGPNK010000044">
    <property type="protein sequence ID" value="KAH7302956.1"/>
    <property type="molecule type" value="Genomic_DNA"/>
</dbReference>
<comment type="similarity">
    <text evidence="5">Belongs to the SAT4 family.</text>
</comment>
<dbReference type="PANTHER" id="PTHR33048">
    <property type="entry name" value="PTH11-LIKE INTEGRAL MEMBRANE PROTEIN (AFU_ORTHOLOGUE AFUA_5G11245)"/>
    <property type="match status" value="1"/>
</dbReference>
<dbReference type="InterPro" id="IPR049326">
    <property type="entry name" value="Rhodopsin_dom_fungi"/>
</dbReference>
<feature type="transmembrane region" description="Helical" evidence="6">
    <location>
        <begin position="57"/>
        <end position="79"/>
    </location>
</feature>
<comment type="caution">
    <text evidence="8">The sequence shown here is derived from an EMBL/GenBank/DDBJ whole genome shotgun (WGS) entry which is preliminary data.</text>
</comment>
<feature type="domain" description="Rhodopsin" evidence="7">
    <location>
        <begin position="41"/>
        <end position="220"/>
    </location>
</feature>
<keyword evidence="9" id="KW-1185">Reference proteome</keyword>
<evidence type="ECO:0000256" key="5">
    <source>
        <dbReference type="ARBA" id="ARBA00038359"/>
    </source>
</evidence>
<evidence type="ECO:0000256" key="2">
    <source>
        <dbReference type="ARBA" id="ARBA00022692"/>
    </source>
</evidence>
<proteinExistence type="inferred from homology"/>
<keyword evidence="2 6" id="KW-0812">Transmembrane</keyword>
<evidence type="ECO:0000256" key="1">
    <source>
        <dbReference type="ARBA" id="ARBA00004141"/>
    </source>
</evidence>
<protein>
    <recommendedName>
        <fullName evidence="7">Rhodopsin domain-containing protein</fullName>
    </recommendedName>
</protein>
<dbReference type="PANTHER" id="PTHR33048:SF47">
    <property type="entry name" value="INTEGRAL MEMBRANE PROTEIN-RELATED"/>
    <property type="match status" value="1"/>
</dbReference>
<feature type="transmembrane region" description="Helical" evidence="6">
    <location>
        <begin position="23"/>
        <end position="45"/>
    </location>
</feature>
<accession>A0A8K0SF14</accession>
<evidence type="ECO:0000259" key="7">
    <source>
        <dbReference type="Pfam" id="PF20684"/>
    </source>
</evidence>
<dbReference type="Proteomes" id="UP000813444">
    <property type="component" value="Unassembled WGS sequence"/>
</dbReference>